<dbReference type="SMART" id="SM00062">
    <property type="entry name" value="PBPb"/>
    <property type="match status" value="1"/>
</dbReference>
<keyword evidence="5" id="KW-1185">Reference proteome</keyword>
<accession>A0A552WVJ2</accession>
<dbReference type="EMBL" id="VJXR01000006">
    <property type="protein sequence ID" value="TRW46851.1"/>
    <property type="molecule type" value="Genomic_DNA"/>
</dbReference>
<feature type="domain" description="Solute-binding protein family 3/N-terminal" evidence="3">
    <location>
        <begin position="67"/>
        <end position="295"/>
    </location>
</feature>
<evidence type="ECO:0000313" key="4">
    <source>
        <dbReference type="EMBL" id="TRW46851.1"/>
    </source>
</evidence>
<feature type="chain" id="PRO_5039586341" evidence="2">
    <location>
        <begin position="25"/>
        <end position="306"/>
    </location>
</feature>
<evidence type="ECO:0000259" key="3">
    <source>
        <dbReference type="SMART" id="SM00062"/>
    </source>
</evidence>
<dbReference type="RefSeq" id="WP_143417208.1">
    <property type="nucleotide sequence ID" value="NZ_VJXR01000006.1"/>
</dbReference>
<feature type="signal peptide" evidence="2">
    <location>
        <begin position="1"/>
        <end position="24"/>
    </location>
</feature>
<protein>
    <submittedName>
        <fullName evidence="4">ABC transporter substrate-binding protein</fullName>
    </submittedName>
</protein>
<comment type="caution">
    <text evidence="4">The sequence shown here is derived from an EMBL/GenBank/DDBJ whole genome shotgun (WGS) entry which is preliminary data.</text>
</comment>
<reference evidence="4 5" key="1">
    <citation type="submission" date="2019-07" db="EMBL/GenBank/DDBJ databases">
        <title>Georgenia wutianyii sp. nov. and Georgenia *** sp. nov. isolated from plateau pika (Ochotona curzoniae) in the Qinghai-Tibet plateau of China.</title>
        <authorList>
            <person name="Tian Z."/>
        </authorList>
    </citation>
    <scope>NUCLEOTIDE SEQUENCE [LARGE SCALE GENOMIC DNA]</scope>
    <source>
        <strain evidence="4 5">Z446</strain>
    </source>
</reference>
<proteinExistence type="predicted"/>
<evidence type="ECO:0000256" key="2">
    <source>
        <dbReference type="SAM" id="SignalP"/>
    </source>
</evidence>
<dbReference type="PROSITE" id="PS51257">
    <property type="entry name" value="PROKAR_LIPOPROTEIN"/>
    <property type="match status" value="1"/>
</dbReference>
<organism evidence="4 5">
    <name type="scientific">Georgenia yuyongxinii</name>
    <dbReference type="NCBI Taxonomy" id="2589797"/>
    <lineage>
        <taxon>Bacteria</taxon>
        <taxon>Bacillati</taxon>
        <taxon>Actinomycetota</taxon>
        <taxon>Actinomycetes</taxon>
        <taxon>Micrococcales</taxon>
        <taxon>Bogoriellaceae</taxon>
        <taxon>Georgenia</taxon>
    </lineage>
</organism>
<dbReference type="PANTHER" id="PTHR35936">
    <property type="entry name" value="MEMBRANE-BOUND LYTIC MUREIN TRANSGLYCOSYLASE F"/>
    <property type="match status" value="1"/>
</dbReference>
<sequence length="306" mass="31479">MRRLPTLTLLAVAGALTLSACTNAAEAGTDDDTTTAAGTTAEPSYDITAIEKVDEIAALLPADFDGTLSIGDNLQYAPAEFFGGPDGQTPTGYDVDLAKALGRVLGAEVEVNHAEFSSIIPAIGTQYDAGIASFSINPERIEQVDMIAYLSAGSTFSVKAGNPEGLDPADLCGTTMGVQTGTVQDETVDGLSEDCVAAGKEPIEILRYGSQADVTTNVVGGKIDVMYADSPVGQYAAVQTGGQVEQLGDVTDAAPQGIAVAKDDPEMTAALQAAMQHLMDEGIWADVLDAWGVTGALETAELNPTV</sequence>
<name>A0A552WVJ2_9MICO</name>
<evidence type="ECO:0000313" key="5">
    <source>
        <dbReference type="Proteomes" id="UP000318693"/>
    </source>
</evidence>
<gene>
    <name evidence="4" type="ORF">FJ693_03835</name>
</gene>
<dbReference type="Gene3D" id="3.40.190.10">
    <property type="entry name" value="Periplasmic binding protein-like II"/>
    <property type="match status" value="2"/>
</dbReference>
<dbReference type="Pfam" id="PF00497">
    <property type="entry name" value="SBP_bac_3"/>
    <property type="match status" value="1"/>
</dbReference>
<dbReference type="SUPFAM" id="SSF53850">
    <property type="entry name" value="Periplasmic binding protein-like II"/>
    <property type="match status" value="1"/>
</dbReference>
<dbReference type="AlphaFoldDB" id="A0A552WVJ2"/>
<dbReference type="Proteomes" id="UP000318693">
    <property type="component" value="Unassembled WGS sequence"/>
</dbReference>
<dbReference type="CDD" id="cd01004">
    <property type="entry name" value="PBP2_MidA_like"/>
    <property type="match status" value="1"/>
</dbReference>
<keyword evidence="1 2" id="KW-0732">Signal</keyword>
<dbReference type="PANTHER" id="PTHR35936:SF17">
    <property type="entry name" value="ARGININE-BINDING EXTRACELLULAR PROTEIN ARTP"/>
    <property type="match status" value="1"/>
</dbReference>
<evidence type="ECO:0000256" key="1">
    <source>
        <dbReference type="ARBA" id="ARBA00022729"/>
    </source>
</evidence>
<dbReference type="InterPro" id="IPR001638">
    <property type="entry name" value="Solute-binding_3/MltF_N"/>
</dbReference>